<keyword evidence="5" id="KW-1185">Reference proteome</keyword>
<evidence type="ECO:0000256" key="1">
    <source>
        <dbReference type="ARBA" id="ARBA00008682"/>
    </source>
</evidence>
<dbReference type="PANTHER" id="PTHR11177">
    <property type="entry name" value="CHITINASE"/>
    <property type="match status" value="1"/>
</dbReference>
<name>A0A4U0X0N0_9PEZI</name>
<feature type="domain" description="GH18" evidence="3">
    <location>
        <begin position="7"/>
        <end position="363"/>
    </location>
</feature>
<dbReference type="FunFam" id="3.20.20.80:FF:000159">
    <property type="entry name" value="Class V chitinase, putative"/>
    <property type="match status" value="1"/>
</dbReference>
<dbReference type="OrthoDB" id="73875at2759"/>
<evidence type="ECO:0000259" key="3">
    <source>
        <dbReference type="PROSITE" id="PS51910"/>
    </source>
</evidence>
<dbReference type="Proteomes" id="UP000308768">
    <property type="component" value="Unassembled WGS sequence"/>
</dbReference>
<gene>
    <name evidence="4" type="ORF">B0A49_07881</name>
</gene>
<dbReference type="PROSITE" id="PS51910">
    <property type="entry name" value="GH18_2"/>
    <property type="match status" value="1"/>
</dbReference>
<dbReference type="InterPro" id="IPR011583">
    <property type="entry name" value="Chitinase_II/V-like_cat"/>
</dbReference>
<dbReference type="SMART" id="SM00636">
    <property type="entry name" value="Glyco_18"/>
    <property type="match status" value="1"/>
</dbReference>
<dbReference type="Gene3D" id="3.20.20.80">
    <property type="entry name" value="Glycosidases"/>
    <property type="match status" value="1"/>
</dbReference>
<dbReference type="GO" id="GO:0008061">
    <property type="term" value="F:chitin binding"/>
    <property type="evidence" value="ECO:0007669"/>
    <property type="project" value="InterPro"/>
</dbReference>
<dbReference type="GO" id="GO:0006032">
    <property type="term" value="P:chitin catabolic process"/>
    <property type="evidence" value="ECO:0007669"/>
    <property type="project" value="TreeGrafter"/>
</dbReference>
<dbReference type="InterPro" id="IPR050314">
    <property type="entry name" value="Glycosyl_Hydrlase_18"/>
</dbReference>
<protein>
    <recommendedName>
        <fullName evidence="2">chitinase</fullName>
        <ecNumber evidence="2">3.2.1.14</ecNumber>
    </recommendedName>
</protein>
<evidence type="ECO:0000313" key="4">
    <source>
        <dbReference type="EMBL" id="TKA67755.1"/>
    </source>
</evidence>
<reference evidence="4 5" key="1">
    <citation type="submission" date="2017-03" db="EMBL/GenBank/DDBJ databases">
        <title>Genomes of endolithic fungi from Antarctica.</title>
        <authorList>
            <person name="Coleine C."/>
            <person name="Masonjones S."/>
            <person name="Stajich J.E."/>
        </authorList>
    </citation>
    <scope>NUCLEOTIDE SEQUENCE [LARGE SCALE GENOMIC DNA]</scope>
    <source>
        <strain evidence="4 5">CCFEE 5187</strain>
    </source>
</reference>
<dbReference type="GO" id="GO:0008843">
    <property type="term" value="F:endochitinase activity"/>
    <property type="evidence" value="ECO:0007669"/>
    <property type="project" value="UniProtKB-EC"/>
</dbReference>
<accession>A0A4U0X0N0</accession>
<dbReference type="GO" id="GO:0005975">
    <property type="term" value="P:carbohydrate metabolic process"/>
    <property type="evidence" value="ECO:0007669"/>
    <property type="project" value="InterPro"/>
</dbReference>
<dbReference type="EC" id="3.2.1.14" evidence="2"/>
<dbReference type="InterPro" id="IPR029070">
    <property type="entry name" value="Chitinase_insertion_sf"/>
</dbReference>
<dbReference type="AlphaFoldDB" id="A0A4U0X0N0"/>
<dbReference type="STRING" id="331657.A0A4U0X0N0"/>
<dbReference type="PANTHER" id="PTHR11177:SF378">
    <property type="entry name" value="CHITINASE"/>
    <property type="match status" value="1"/>
</dbReference>
<dbReference type="GO" id="GO:0005576">
    <property type="term" value="C:extracellular region"/>
    <property type="evidence" value="ECO:0007669"/>
    <property type="project" value="TreeGrafter"/>
</dbReference>
<evidence type="ECO:0000313" key="5">
    <source>
        <dbReference type="Proteomes" id="UP000308768"/>
    </source>
</evidence>
<dbReference type="Gene3D" id="3.10.50.10">
    <property type="match status" value="1"/>
</dbReference>
<dbReference type="Pfam" id="PF00704">
    <property type="entry name" value="Glyco_hydro_18"/>
    <property type="match status" value="1"/>
</dbReference>
<proteinExistence type="inferred from homology"/>
<dbReference type="EMBL" id="NAJN01000880">
    <property type="protein sequence ID" value="TKA67755.1"/>
    <property type="molecule type" value="Genomic_DNA"/>
</dbReference>
<comment type="similarity">
    <text evidence="1">Belongs to the glycosyl hydrolase 18 family. Chitinase class V subfamily.</text>
</comment>
<sequence>MPMVASARYVMYLTGQHNIVPELSLVSGITHVALAFMSAGLFNRPNLTDHEADWPLFTAVGAVRSRFAEGTAIIIAIGGWGDPGFSEAAASQTSQELFAQNVKAMVDYTGADGVDIDWEYPGGNGEDYKRAPNPEKAWEVTAYPQLLSSIRSALGPSKIISAAVPGLPRDMLAFTKDTIPLIAPSLDFYNIMTYDLANRRDNITKHHTGLVASLTAIDAYLSAGVPPEKANLGFAFYVKWFKTSPDGGCDINPIGCKTTPGEDPATGADLGQTGAFAYHDDVPTNLAPSFRKALAHGRYDAEGGGYYYWDAAERIWWTWDTAEAIARKFPAIVEERGLGGVFAWGLGEDAMEWVHLKALTAGYRELEATDGGGGGRAAAFESLAAARSRDEL</sequence>
<comment type="caution">
    <text evidence="4">The sequence shown here is derived from an EMBL/GenBank/DDBJ whole genome shotgun (WGS) entry which is preliminary data.</text>
</comment>
<dbReference type="InterPro" id="IPR017853">
    <property type="entry name" value="GH"/>
</dbReference>
<organism evidence="4 5">
    <name type="scientific">Cryomyces minteri</name>
    <dbReference type="NCBI Taxonomy" id="331657"/>
    <lineage>
        <taxon>Eukaryota</taxon>
        <taxon>Fungi</taxon>
        <taxon>Dikarya</taxon>
        <taxon>Ascomycota</taxon>
        <taxon>Pezizomycotina</taxon>
        <taxon>Dothideomycetes</taxon>
        <taxon>Dothideomycetes incertae sedis</taxon>
        <taxon>Cryomyces</taxon>
    </lineage>
</organism>
<dbReference type="SUPFAM" id="SSF51445">
    <property type="entry name" value="(Trans)glycosidases"/>
    <property type="match status" value="1"/>
</dbReference>
<dbReference type="InterPro" id="IPR001223">
    <property type="entry name" value="Glyco_hydro18_cat"/>
</dbReference>
<evidence type="ECO:0000256" key="2">
    <source>
        <dbReference type="ARBA" id="ARBA00012729"/>
    </source>
</evidence>